<accession>U4LEB2</accession>
<keyword evidence="3" id="KW-1185">Reference proteome</keyword>
<reference evidence="2 3" key="1">
    <citation type="journal article" date="2013" name="PLoS Genet.">
        <title>The genome and development-dependent transcriptomes of Pyronema confluens: a window into fungal evolution.</title>
        <authorList>
            <person name="Traeger S."/>
            <person name="Altegoer F."/>
            <person name="Freitag M."/>
            <person name="Gabaldon T."/>
            <person name="Kempken F."/>
            <person name="Kumar A."/>
            <person name="Marcet-Houben M."/>
            <person name="Poggeler S."/>
            <person name="Stajich J.E."/>
            <person name="Nowrousian M."/>
        </authorList>
    </citation>
    <scope>NUCLEOTIDE SEQUENCE [LARGE SCALE GENOMIC DNA]</scope>
    <source>
        <strain evidence="3">CBS 100304</strain>
        <tissue evidence="2">Vegetative mycelium</tissue>
    </source>
</reference>
<dbReference type="Proteomes" id="UP000018144">
    <property type="component" value="Unassembled WGS sequence"/>
</dbReference>
<evidence type="ECO:0000256" key="1">
    <source>
        <dbReference type="SAM" id="MobiDB-lite"/>
    </source>
</evidence>
<dbReference type="AlphaFoldDB" id="U4LEB2"/>
<organism evidence="2 3">
    <name type="scientific">Pyronema omphalodes (strain CBS 100304)</name>
    <name type="common">Pyronema confluens</name>
    <dbReference type="NCBI Taxonomy" id="1076935"/>
    <lineage>
        <taxon>Eukaryota</taxon>
        <taxon>Fungi</taxon>
        <taxon>Dikarya</taxon>
        <taxon>Ascomycota</taxon>
        <taxon>Pezizomycotina</taxon>
        <taxon>Pezizomycetes</taxon>
        <taxon>Pezizales</taxon>
        <taxon>Pyronemataceae</taxon>
        <taxon>Pyronema</taxon>
    </lineage>
</organism>
<sequence length="169" mass="18798">MSYYYQDDTNVPSSPPRRQRLTSQSLQSSRPLELSAPRYHPQPSTTDAEHLLSPSSHGFYGNHVGEQQWMPRNEAWTPVDAPEELNTGISTGYGWTHGMGEWMTTLESINSVPAYPPAIQIHHAPDPIFTSIPPVGSHSYQEWLSPTQYFGTPQRVRSDSVSSNGSSVA</sequence>
<protein>
    <submittedName>
        <fullName evidence="2">Uncharacterized protein</fullName>
    </submittedName>
</protein>
<gene>
    <name evidence="2" type="ORF">PCON_08310</name>
</gene>
<proteinExistence type="predicted"/>
<evidence type="ECO:0000313" key="2">
    <source>
        <dbReference type="EMBL" id="CCX30208.1"/>
    </source>
</evidence>
<name>U4LEB2_PYROM</name>
<feature type="region of interest" description="Disordered" evidence="1">
    <location>
        <begin position="1"/>
        <end position="57"/>
    </location>
</feature>
<dbReference type="EMBL" id="HF935428">
    <property type="protein sequence ID" value="CCX30208.1"/>
    <property type="molecule type" value="Genomic_DNA"/>
</dbReference>
<feature type="compositionally biased region" description="Low complexity" evidence="1">
    <location>
        <begin position="21"/>
        <end position="32"/>
    </location>
</feature>
<evidence type="ECO:0000313" key="3">
    <source>
        <dbReference type="Proteomes" id="UP000018144"/>
    </source>
</evidence>